<reference evidence="2 3" key="1">
    <citation type="journal article" date="2021" name="BMC Biol.">
        <title>Horizontally acquired antibacterial genes associated with adaptive radiation of ladybird beetles.</title>
        <authorList>
            <person name="Li H.S."/>
            <person name="Tang X.F."/>
            <person name="Huang Y.H."/>
            <person name="Xu Z.Y."/>
            <person name="Chen M.L."/>
            <person name="Du X.Y."/>
            <person name="Qiu B.Y."/>
            <person name="Chen P.T."/>
            <person name="Zhang W."/>
            <person name="Slipinski A."/>
            <person name="Escalona H.E."/>
            <person name="Waterhouse R.M."/>
            <person name="Zwick A."/>
            <person name="Pang H."/>
        </authorList>
    </citation>
    <scope>NUCLEOTIDE SEQUENCE [LARGE SCALE GENOMIC DNA]</scope>
    <source>
        <strain evidence="2">SYSU2018</strain>
    </source>
</reference>
<feature type="region of interest" description="Disordered" evidence="1">
    <location>
        <begin position="142"/>
        <end position="229"/>
    </location>
</feature>
<sequence length="229" mass="26674">MLHGMIPAAFFATLLRRYLDSLVETPEYATSSATFTLGTSAAFATAGIAIYGFGLLSKNQKPDELIENNKELEVTETAQEDSHRKVKKRRSRNRIRRRQHKGKQWFLKNMKHYKSKYGRKIEVVRKRSSSLDLKDLLKENFERQKNRRSSRRSSSLSERSNKSSNSQKYASNRSPRNRSRSNNSKFSSKRSTHDRANKYSHQRKDSGERNYFPNRSSTKKQEAVDLMTN</sequence>
<name>A0ABD2MM11_9CUCU</name>
<feature type="compositionally biased region" description="Basic residues" evidence="1">
    <location>
        <begin position="84"/>
        <end position="103"/>
    </location>
</feature>
<accession>A0ABD2MM11</accession>
<evidence type="ECO:0000313" key="2">
    <source>
        <dbReference type="EMBL" id="KAL3267444.1"/>
    </source>
</evidence>
<organism evidence="2 3">
    <name type="scientific">Cryptolaemus montrouzieri</name>
    <dbReference type="NCBI Taxonomy" id="559131"/>
    <lineage>
        <taxon>Eukaryota</taxon>
        <taxon>Metazoa</taxon>
        <taxon>Ecdysozoa</taxon>
        <taxon>Arthropoda</taxon>
        <taxon>Hexapoda</taxon>
        <taxon>Insecta</taxon>
        <taxon>Pterygota</taxon>
        <taxon>Neoptera</taxon>
        <taxon>Endopterygota</taxon>
        <taxon>Coleoptera</taxon>
        <taxon>Polyphaga</taxon>
        <taxon>Cucujiformia</taxon>
        <taxon>Coccinelloidea</taxon>
        <taxon>Coccinellidae</taxon>
        <taxon>Scymninae</taxon>
        <taxon>Scymnini</taxon>
        <taxon>Cryptolaemus</taxon>
    </lineage>
</organism>
<keyword evidence="3" id="KW-1185">Reference proteome</keyword>
<evidence type="ECO:0000256" key="1">
    <source>
        <dbReference type="SAM" id="MobiDB-lite"/>
    </source>
</evidence>
<feature type="compositionally biased region" description="Basic and acidic residues" evidence="1">
    <location>
        <begin position="191"/>
        <end position="208"/>
    </location>
</feature>
<dbReference type="AlphaFoldDB" id="A0ABD2MM11"/>
<dbReference type="EMBL" id="JABFTP020000001">
    <property type="protein sequence ID" value="KAL3267444.1"/>
    <property type="molecule type" value="Genomic_DNA"/>
</dbReference>
<comment type="caution">
    <text evidence="2">The sequence shown here is derived from an EMBL/GenBank/DDBJ whole genome shotgun (WGS) entry which is preliminary data.</text>
</comment>
<protein>
    <submittedName>
        <fullName evidence="2">Uncharacterized protein</fullName>
    </submittedName>
</protein>
<gene>
    <name evidence="2" type="ORF">HHI36_011570</name>
</gene>
<dbReference type="Proteomes" id="UP001516400">
    <property type="component" value="Unassembled WGS sequence"/>
</dbReference>
<evidence type="ECO:0000313" key="3">
    <source>
        <dbReference type="Proteomes" id="UP001516400"/>
    </source>
</evidence>
<feature type="compositionally biased region" description="Low complexity" evidence="1">
    <location>
        <begin position="152"/>
        <end position="186"/>
    </location>
</feature>
<proteinExistence type="predicted"/>
<feature type="region of interest" description="Disordered" evidence="1">
    <location>
        <begin position="76"/>
        <end position="103"/>
    </location>
</feature>